<sequence length="186" mass="20043">MSSTSSTSTNIPQEWDESCIPFKPDSQMASSNPESNSYQSSAKVLIINNYEYINNYIFGGRGGSGGHGGQLGGSGGAGEGPIIHQQFASSAVVQTYQIARTSSSLNAAMPESRASKQEKNAIKIKISRIQADNVPVHSWRRAGSFFVRAEANHDLINTAITIETFGGASWEDELHLCVLAAFELER</sequence>
<dbReference type="Proteomes" id="UP000623467">
    <property type="component" value="Unassembled WGS sequence"/>
</dbReference>
<evidence type="ECO:0000256" key="1">
    <source>
        <dbReference type="SAM" id="MobiDB-lite"/>
    </source>
</evidence>
<comment type="caution">
    <text evidence="2">The sequence shown here is derived from an EMBL/GenBank/DDBJ whole genome shotgun (WGS) entry which is preliminary data.</text>
</comment>
<evidence type="ECO:0000313" key="3">
    <source>
        <dbReference type="Proteomes" id="UP000623467"/>
    </source>
</evidence>
<evidence type="ECO:0000313" key="2">
    <source>
        <dbReference type="EMBL" id="KAF7371219.1"/>
    </source>
</evidence>
<accession>A0A8H6Z591</accession>
<reference evidence="2" key="1">
    <citation type="submission" date="2020-05" db="EMBL/GenBank/DDBJ databases">
        <title>Mycena genomes resolve the evolution of fungal bioluminescence.</title>
        <authorList>
            <person name="Tsai I.J."/>
        </authorList>
    </citation>
    <scope>NUCLEOTIDE SEQUENCE</scope>
    <source>
        <strain evidence="2">160909Yilan</strain>
    </source>
</reference>
<proteinExistence type="predicted"/>
<keyword evidence="3" id="KW-1185">Reference proteome</keyword>
<dbReference type="AlphaFoldDB" id="A0A8H6Z591"/>
<dbReference type="EMBL" id="JACAZH010000004">
    <property type="protein sequence ID" value="KAF7371219.1"/>
    <property type="molecule type" value="Genomic_DNA"/>
</dbReference>
<feature type="region of interest" description="Disordered" evidence="1">
    <location>
        <begin position="1"/>
        <end position="36"/>
    </location>
</feature>
<gene>
    <name evidence="2" type="ORF">MSAN_00757500</name>
</gene>
<organism evidence="2 3">
    <name type="scientific">Mycena sanguinolenta</name>
    <dbReference type="NCBI Taxonomy" id="230812"/>
    <lineage>
        <taxon>Eukaryota</taxon>
        <taxon>Fungi</taxon>
        <taxon>Dikarya</taxon>
        <taxon>Basidiomycota</taxon>
        <taxon>Agaricomycotina</taxon>
        <taxon>Agaricomycetes</taxon>
        <taxon>Agaricomycetidae</taxon>
        <taxon>Agaricales</taxon>
        <taxon>Marasmiineae</taxon>
        <taxon>Mycenaceae</taxon>
        <taxon>Mycena</taxon>
    </lineage>
</organism>
<feature type="compositionally biased region" description="Polar residues" evidence="1">
    <location>
        <begin position="1"/>
        <end position="12"/>
    </location>
</feature>
<name>A0A8H6Z591_9AGAR</name>
<protein>
    <submittedName>
        <fullName evidence="2">Uncharacterized protein</fullName>
    </submittedName>
</protein>